<dbReference type="OrthoDB" id="5382058at2759"/>
<dbReference type="RefSeq" id="XP_044655871.1">
    <property type="nucleotide sequence ID" value="XM_044799936.1"/>
</dbReference>
<dbReference type="Pfam" id="PF03583">
    <property type="entry name" value="LIP"/>
    <property type="match status" value="1"/>
</dbReference>
<gene>
    <name evidence="1" type="ORF">CKM354_000469000</name>
</gene>
<dbReference type="PANTHER" id="PTHR34853">
    <property type="match status" value="1"/>
</dbReference>
<dbReference type="AlphaFoldDB" id="A0A9P3FG08"/>
<dbReference type="PIRSF" id="PIRSF029171">
    <property type="entry name" value="Esterase_LipA"/>
    <property type="match status" value="1"/>
</dbReference>
<dbReference type="SUPFAM" id="SSF53474">
    <property type="entry name" value="alpha/beta-Hydrolases"/>
    <property type="match status" value="1"/>
</dbReference>
<reference evidence="1 2" key="1">
    <citation type="submission" date="2021-01" db="EMBL/GenBank/DDBJ databases">
        <title>Cercospora kikuchii MAFF 305040 whole genome shotgun sequence.</title>
        <authorList>
            <person name="Kashiwa T."/>
            <person name="Suzuki T."/>
        </authorList>
    </citation>
    <scope>NUCLEOTIDE SEQUENCE [LARGE SCALE GENOMIC DNA]</scope>
    <source>
        <strain evidence="1 2">MAFF 305040</strain>
    </source>
</reference>
<name>A0A9P3FG08_9PEZI</name>
<comment type="caution">
    <text evidence="1">The sequence shown here is derived from an EMBL/GenBank/DDBJ whole genome shotgun (WGS) entry which is preliminary data.</text>
</comment>
<evidence type="ECO:0000313" key="2">
    <source>
        <dbReference type="Proteomes" id="UP000825890"/>
    </source>
</evidence>
<proteinExistence type="predicted"/>
<dbReference type="GeneID" id="68290265"/>
<keyword evidence="2" id="KW-1185">Reference proteome</keyword>
<organism evidence="1 2">
    <name type="scientific">Cercospora kikuchii</name>
    <dbReference type="NCBI Taxonomy" id="84275"/>
    <lineage>
        <taxon>Eukaryota</taxon>
        <taxon>Fungi</taxon>
        <taxon>Dikarya</taxon>
        <taxon>Ascomycota</taxon>
        <taxon>Pezizomycotina</taxon>
        <taxon>Dothideomycetes</taxon>
        <taxon>Dothideomycetidae</taxon>
        <taxon>Mycosphaerellales</taxon>
        <taxon>Mycosphaerellaceae</taxon>
        <taxon>Cercospora</taxon>
    </lineage>
</organism>
<dbReference type="GO" id="GO:0016042">
    <property type="term" value="P:lipid catabolic process"/>
    <property type="evidence" value="ECO:0007669"/>
    <property type="project" value="InterPro"/>
</dbReference>
<dbReference type="Gene3D" id="3.40.50.1820">
    <property type="entry name" value="alpha/beta hydrolase"/>
    <property type="match status" value="2"/>
</dbReference>
<protein>
    <submittedName>
        <fullName evidence="1">Uncharacterized protein</fullName>
    </submittedName>
</protein>
<sequence>MSRILFQSETANGTAVPASAYVLWPWMPRTDPETGRLAVVGWGHGTSGSFGECAPSHIRNLWYQYSAPYVLALQGYVVVAPDYAGLGVTHTAEGASIKHAYFAAAASANDLFHSVKAAQHAFPELSSRFVLMGHSQGGQAAWAAAERQARQPVDGHLGTIAGSPVTDVESQLRLLPALAALIGPYLAAGLDSVLPDYSAADLLTERGLQRLELFKELQACNNVGTVLLNAPGLVREDLLDTSAFQAFKHLARVGGQPVAGPLLVLQGSADSLVPAELSTQAVNETCTSYPDSQLEYVLLNGTDHVATLDAGQRIWLDWIADRFANKEIACGCVRRNYSSFRPQDTYQANGNYYLEYATQSYQIA</sequence>
<accession>A0A9P3FG08</accession>
<dbReference type="GO" id="GO:0004806">
    <property type="term" value="F:triacylglycerol lipase activity"/>
    <property type="evidence" value="ECO:0007669"/>
    <property type="project" value="InterPro"/>
</dbReference>
<dbReference type="InterPro" id="IPR029058">
    <property type="entry name" value="AB_hydrolase_fold"/>
</dbReference>
<evidence type="ECO:0000313" key="1">
    <source>
        <dbReference type="EMBL" id="GIZ41384.1"/>
    </source>
</evidence>
<dbReference type="Proteomes" id="UP000825890">
    <property type="component" value="Unassembled WGS sequence"/>
</dbReference>
<dbReference type="PANTHER" id="PTHR34853:SF1">
    <property type="entry name" value="LIPASE 5"/>
    <property type="match status" value="1"/>
</dbReference>
<dbReference type="EMBL" id="BOLY01000003">
    <property type="protein sequence ID" value="GIZ41384.1"/>
    <property type="molecule type" value="Genomic_DNA"/>
</dbReference>
<dbReference type="InterPro" id="IPR005152">
    <property type="entry name" value="Lipase_secreted"/>
</dbReference>